<feature type="transmembrane region" description="Helical" evidence="10">
    <location>
        <begin position="218"/>
        <end position="241"/>
    </location>
</feature>
<keyword evidence="6 9" id="KW-0560">Oxidoreductase</keyword>
<feature type="transmembrane region" description="Helical" evidence="10">
    <location>
        <begin position="76"/>
        <end position="100"/>
    </location>
</feature>
<evidence type="ECO:0000256" key="7">
    <source>
        <dbReference type="ARBA" id="ARBA00023157"/>
    </source>
</evidence>
<feature type="transmembrane region" description="Helical" evidence="10">
    <location>
        <begin position="112"/>
        <end position="137"/>
    </location>
</feature>
<evidence type="ECO:0000313" key="14">
    <source>
        <dbReference type="EMBL" id="EIM63999.1"/>
    </source>
</evidence>
<evidence type="ECO:0000259" key="13">
    <source>
        <dbReference type="Pfam" id="PF09335"/>
    </source>
</evidence>
<dbReference type="HOGENOM" id="CLU_016755_1_0_7"/>
<sequence length="737" mass="81320">MTLVLCLTKNGYIQKPNRTLLKMNQKFFKVLILGTFILGVILFFSLDLHRHLTFEALKSQQAAMEHVYVENTTLTIFIYAAVYIVITALSLPGAVVMTLAGGAVFGLWTGTIIVSFASTIGATLAFLASRFLLRAYIQDRFSDRLKKINEGIETDGPFYLFTLRLVPVFPFFVINLLMGLTPIKTGIFYIVSQLGMLPGTLAYINAGTRLSQVESASGILSFPLLASFAILGLFPWMARAFTGFLKNRRVMAKFSKPSKFDYNLVVIGAGSAGLVTSYIAAAVKAGVALVEKDKMGGDCLNTGCVPSKALLRSAKMLSYAKRAKEFGFEHTHIDFHFKTVMERVEQIIKKIEPHDSVERYTQLGVDCIRGEAHIISPYKIEVNGKVITTRSIVVATGARPMVPAIPGLDQVQYLTSDTVWSLRDLPQRLVVLGGGPIGCEISQAFARLGAQVTLVGRAVRIMGREDDDVSDFIQETFIQEGIRVLTGHTTKEIRVDNDEKKLICTRNSDGQEVPVRFDALLIALGRVANSQGFGLEKLGVALNPNGTIKTNKWLQTTMPNIYAAGDVAGPYQFTHVAAHQAWYASVNALFGSFKKFTADYRVIPWCTFTDPEVARVGMNEKDCLAAHIPYEMTRYGIDDLDRAIADSEARGFVKVLTVPQKDKILGVTIVGSHAGDLIHEFILAMKYNIGLNKILGTIHIYPTLAESGRFAAGVWKRSRMPKTAIGIVERFLAWQRK</sequence>
<dbReference type="PANTHER" id="PTHR43014:SF2">
    <property type="entry name" value="MERCURIC REDUCTASE"/>
    <property type="match status" value="1"/>
</dbReference>
<dbReference type="GO" id="GO:0050660">
    <property type="term" value="F:flavin adenine dinucleotide binding"/>
    <property type="evidence" value="ECO:0007669"/>
    <property type="project" value="TreeGrafter"/>
</dbReference>
<keyword evidence="4 9" id="KW-0274">FAD</keyword>
<keyword evidence="10" id="KW-0812">Transmembrane</keyword>
<dbReference type="AlphaFoldDB" id="I5B3D6"/>
<dbReference type="Gene3D" id="3.50.50.60">
    <property type="entry name" value="FAD/NAD(P)-binding domain"/>
    <property type="match status" value="2"/>
</dbReference>
<comment type="similarity">
    <text evidence="2 9">Belongs to the class-I pyridine nucleotide-disulfide oxidoreductase family.</text>
</comment>
<dbReference type="Gene3D" id="3.30.390.30">
    <property type="match status" value="1"/>
</dbReference>
<feature type="domain" description="Pyridine nucleotide-disulphide oxidoreductase dimerisation" evidence="11">
    <location>
        <begin position="603"/>
        <end position="707"/>
    </location>
</feature>
<dbReference type="InterPro" id="IPR012999">
    <property type="entry name" value="Pyr_OxRdtase_I_AS"/>
</dbReference>
<feature type="transmembrane region" description="Helical" evidence="10">
    <location>
        <begin position="187"/>
        <end position="206"/>
    </location>
</feature>
<dbReference type="PRINTS" id="PR00411">
    <property type="entry name" value="PNDRDTASEI"/>
</dbReference>
<keyword evidence="7" id="KW-1015">Disulfide bond</keyword>
<reference evidence="14 15" key="2">
    <citation type="submission" date="2012-02" db="EMBL/GenBank/DDBJ databases">
        <title>Improved High-Quality Draft sequence of Desulfobacter postgatei 2ac9.</title>
        <authorList>
            <consortium name="US DOE Joint Genome Institute"/>
            <person name="Lucas S."/>
            <person name="Han J."/>
            <person name="Lapidus A."/>
            <person name="Cheng J.-F."/>
            <person name="Goodwin L."/>
            <person name="Pitluck S."/>
            <person name="Peters L."/>
            <person name="Ovchinnikova G."/>
            <person name="Held B."/>
            <person name="Detter J.C."/>
            <person name="Han C."/>
            <person name="Tapia R."/>
            <person name="Land M."/>
            <person name="Hauser L."/>
            <person name="Kyrpides N."/>
            <person name="Ivanova N."/>
            <person name="Pagani I."/>
            <person name="Orellana R."/>
            <person name="Lovley D."/>
            <person name="Woyke T."/>
        </authorList>
    </citation>
    <scope>NUCLEOTIDE SEQUENCE [LARGE SCALE GENOMIC DNA]</scope>
    <source>
        <strain evidence="14 15">2ac9</strain>
    </source>
</reference>
<dbReference type="EMBL" id="CM001488">
    <property type="protein sequence ID" value="EIM63999.1"/>
    <property type="molecule type" value="Genomic_DNA"/>
</dbReference>
<dbReference type="PANTHER" id="PTHR43014">
    <property type="entry name" value="MERCURIC REDUCTASE"/>
    <property type="match status" value="1"/>
</dbReference>
<evidence type="ECO:0000259" key="11">
    <source>
        <dbReference type="Pfam" id="PF02852"/>
    </source>
</evidence>
<dbReference type="FunFam" id="3.30.390.30:FF:000001">
    <property type="entry name" value="Dihydrolipoyl dehydrogenase"/>
    <property type="match status" value="1"/>
</dbReference>
<dbReference type="GO" id="GO:0016668">
    <property type="term" value="F:oxidoreductase activity, acting on a sulfur group of donors, NAD(P) as acceptor"/>
    <property type="evidence" value="ECO:0007669"/>
    <property type="project" value="InterPro"/>
</dbReference>
<dbReference type="GO" id="GO:0003955">
    <property type="term" value="F:NAD(P)H dehydrogenase (quinone) activity"/>
    <property type="evidence" value="ECO:0007669"/>
    <property type="project" value="TreeGrafter"/>
</dbReference>
<keyword evidence="14" id="KW-0670">Pyruvate</keyword>
<keyword evidence="15" id="KW-1185">Reference proteome</keyword>
<dbReference type="InterPro" id="IPR036188">
    <property type="entry name" value="FAD/NAD-bd_sf"/>
</dbReference>
<name>I5B3D6_9BACT</name>
<evidence type="ECO:0000256" key="3">
    <source>
        <dbReference type="ARBA" id="ARBA00022630"/>
    </source>
</evidence>
<dbReference type="Pfam" id="PF09335">
    <property type="entry name" value="VTT_dom"/>
    <property type="match status" value="1"/>
</dbReference>
<dbReference type="InterPro" id="IPR016156">
    <property type="entry name" value="FAD/NAD-linked_Rdtase_dimer_sf"/>
</dbReference>
<comment type="cofactor">
    <cofactor evidence="1">
        <name>FAD</name>
        <dbReference type="ChEBI" id="CHEBI:57692"/>
    </cofactor>
</comment>
<dbReference type="Proteomes" id="UP000005778">
    <property type="component" value="Chromosome"/>
</dbReference>
<keyword evidence="8 9" id="KW-0676">Redox-active center</keyword>
<dbReference type="eggNOG" id="COG0398">
    <property type="taxonomic scope" value="Bacteria"/>
</dbReference>
<evidence type="ECO:0000256" key="2">
    <source>
        <dbReference type="ARBA" id="ARBA00007532"/>
    </source>
</evidence>
<evidence type="ECO:0000256" key="8">
    <source>
        <dbReference type="ARBA" id="ARBA00023284"/>
    </source>
</evidence>
<feature type="domain" description="FAD/NAD(P)-binding" evidence="12">
    <location>
        <begin position="262"/>
        <end position="581"/>
    </location>
</feature>
<keyword evidence="10" id="KW-0472">Membrane</keyword>
<keyword evidence="5" id="KW-0521">NADP</keyword>
<evidence type="ECO:0000256" key="6">
    <source>
        <dbReference type="ARBA" id="ARBA00023002"/>
    </source>
</evidence>
<proteinExistence type="inferred from homology"/>
<evidence type="ECO:0000256" key="10">
    <source>
        <dbReference type="SAM" id="Phobius"/>
    </source>
</evidence>
<dbReference type="Pfam" id="PF02852">
    <property type="entry name" value="Pyr_redox_dim"/>
    <property type="match status" value="1"/>
</dbReference>
<dbReference type="SUPFAM" id="SSF55424">
    <property type="entry name" value="FAD/NAD-linked reductases, dimerisation (C-terminal) domain"/>
    <property type="match status" value="1"/>
</dbReference>
<keyword evidence="10" id="KW-1133">Transmembrane helix</keyword>
<evidence type="ECO:0000256" key="9">
    <source>
        <dbReference type="RuleBase" id="RU003691"/>
    </source>
</evidence>
<dbReference type="InterPro" id="IPR004099">
    <property type="entry name" value="Pyr_nucl-diS_OxRdtase_dimer"/>
</dbReference>
<feature type="transmembrane region" description="Helical" evidence="10">
    <location>
        <begin position="157"/>
        <end position="180"/>
    </location>
</feature>
<dbReference type="InterPro" id="IPR032816">
    <property type="entry name" value="VTT_dom"/>
</dbReference>
<feature type="transmembrane region" description="Helical" evidence="10">
    <location>
        <begin position="27"/>
        <end position="46"/>
    </location>
</feature>
<dbReference type="Pfam" id="PF07992">
    <property type="entry name" value="Pyr_redox_2"/>
    <property type="match status" value="1"/>
</dbReference>
<organism evidence="14 15">
    <name type="scientific">Desulfobacter postgatei 2ac9</name>
    <dbReference type="NCBI Taxonomy" id="879212"/>
    <lineage>
        <taxon>Bacteria</taxon>
        <taxon>Pseudomonadati</taxon>
        <taxon>Thermodesulfobacteriota</taxon>
        <taxon>Desulfobacteria</taxon>
        <taxon>Desulfobacterales</taxon>
        <taxon>Desulfobacteraceae</taxon>
        <taxon>Desulfobacter</taxon>
    </lineage>
</organism>
<protein>
    <submittedName>
        <fullName evidence="14">Pyruvate/2-oxoglutarate dehydrogenase complex, dihydrolipoamide dehydrogenase component</fullName>
    </submittedName>
</protein>
<feature type="domain" description="VTT" evidence="13">
    <location>
        <begin position="95"/>
        <end position="208"/>
    </location>
</feature>
<gene>
    <name evidence="14" type="ORF">DespoDRAFT_02110</name>
</gene>
<evidence type="ECO:0000256" key="4">
    <source>
        <dbReference type="ARBA" id="ARBA00022827"/>
    </source>
</evidence>
<keyword evidence="3 9" id="KW-0285">Flavoprotein</keyword>
<dbReference type="SUPFAM" id="SSF51905">
    <property type="entry name" value="FAD/NAD(P)-binding domain"/>
    <property type="match status" value="1"/>
</dbReference>
<evidence type="ECO:0000256" key="1">
    <source>
        <dbReference type="ARBA" id="ARBA00001974"/>
    </source>
</evidence>
<accession>I5B3D6</accession>
<dbReference type="PROSITE" id="PS00076">
    <property type="entry name" value="PYRIDINE_REDOX_1"/>
    <property type="match status" value="1"/>
</dbReference>
<reference evidence="14 15" key="1">
    <citation type="submission" date="2011-09" db="EMBL/GenBank/DDBJ databases">
        <authorList>
            <consortium name="US DOE Joint Genome Institute (JGI-PGF)"/>
            <person name="Lucas S."/>
            <person name="Han J."/>
            <person name="Lapidus A."/>
            <person name="Cheng J.-F."/>
            <person name="Goodwin L."/>
            <person name="Pitluck S."/>
            <person name="Peters L."/>
            <person name="Land M.L."/>
            <person name="Hauser L."/>
            <person name="Orellana R."/>
            <person name="Lovley D."/>
            <person name="Woyke T.J."/>
        </authorList>
    </citation>
    <scope>NUCLEOTIDE SEQUENCE [LARGE SCALE GENOMIC DNA]</scope>
    <source>
        <strain evidence="14 15">2ac9</strain>
    </source>
</reference>
<evidence type="ECO:0000259" key="12">
    <source>
        <dbReference type="Pfam" id="PF07992"/>
    </source>
</evidence>
<dbReference type="eggNOG" id="COG1249">
    <property type="taxonomic scope" value="Bacteria"/>
</dbReference>
<dbReference type="InterPro" id="IPR023753">
    <property type="entry name" value="FAD/NAD-binding_dom"/>
</dbReference>
<evidence type="ECO:0000256" key="5">
    <source>
        <dbReference type="ARBA" id="ARBA00022857"/>
    </source>
</evidence>
<feature type="transmembrane region" description="Helical" evidence="10">
    <location>
        <begin position="262"/>
        <end position="283"/>
    </location>
</feature>
<evidence type="ECO:0000313" key="15">
    <source>
        <dbReference type="Proteomes" id="UP000005778"/>
    </source>
</evidence>
<dbReference type="STRING" id="879212.DespoDRAFT_02110"/>
<dbReference type="PRINTS" id="PR00368">
    <property type="entry name" value="FADPNR"/>
</dbReference>